<evidence type="ECO:0000256" key="12">
    <source>
        <dbReference type="ARBA" id="ARBA00022840"/>
    </source>
</evidence>
<dbReference type="CDD" id="cd04863">
    <property type="entry name" value="MtLigD_Pol_like"/>
    <property type="match status" value="1"/>
</dbReference>
<dbReference type="InterPro" id="IPR014144">
    <property type="entry name" value="LigD_PE_domain"/>
</dbReference>
<evidence type="ECO:0000256" key="1">
    <source>
        <dbReference type="ARBA" id="ARBA00001936"/>
    </source>
</evidence>
<dbReference type="GO" id="GO:0046872">
    <property type="term" value="F:metal ion binding"/>
    <property type="evidence" value="ECO:0007669"/>
    <property type="project" value="UniProtKB-KW"/>
</dbReference>
<comment type="cofactor">
    <cofactor evidence="1">
        <name>Mn(2+)</name>
        <dbReference type="ChEBI" id="CHEBI:29035"/>
    </cofactor>
</comment>
<dbReference type="Pfam" id="PF21686">
    <property type="entry name" value="LigD_Prim-Pol"/>
    <property type="match status" value="1"/>
</dbReference>
<keyword evidence="6" id="KW-0540">Nuclease</keyword>
<dbReference type="InterPro" id="IPR014146">
    <property type="entry name" value="LigD_ligase_dom"/>
</dbReference>
<keyword evidence="8" id="KW-0547">Nucleotide-binding</keyword>
<keyword evidence="26" id="KW-1185">Reference proteome</keyword>
<keyword evidence="5" id="KW-0548">Nucleotidyltransferase</keyword>
<dbReference type="SUPFAM" id="SSF50249">
    <property type="entry name" value="Nucleic acid-binding proteins"/>
    <property type="match status" value="1"/>
</dbReference>
<dbReference type="SUPFAM" id="SSF56091">
    <property type="entry name" value="DNA ligase/mRNA capping enzyme, catalytic domain"/>
    <property type="match status" value="1"/>
</dbReference>
<dbReference type="InterPro" id="IPR014145">
    <property type="entry name" value="LigD_pol_dom"/>
</dbReference>
<gene>
    <name evidence="25" type="ORF">D3791_06530</name>
</gene>
<evidence type="ECO:0000256" key="9">
    <source>
        <dbReference type="ARBA" id="ARBA00022763"/>
    </source>
</evidence>
<dbReference type="RefSeq" id="WP_172511664.1">
    <property type="nucleotide sequence ID" value="NZ_CP032549.1"/>
</dbReference>
<keyword evidence="11" id="KW-0269">Exonuclease</keyword>
<dbReference type="CDD" id="cd07971">
    <property type="entry name" value="OBF_DNA_ligase_LigD"/>
    <property type="match status" value="1"/>
</dbReference>
<feature type="compositionally biased region" description="Basic and acidic residues" evidence="23">
    <location>
        <begin position="819"/>
        <end position="828"/>
    </location>
</feature>
<evidence type="ECO:0000256" key="6">
    <source>
        <dbReference type="ARBA" id="ARBA00022722"/>
    </source>
</evidence>
<dbReference type="AlphaFoldDB" id="A0A6H0SQP9"/>
<protein>
    <recommendedName>
        <fullName evidence="2">DNA ligase (ATP)</fullName>
        <ecNumber evidence="2">6.5.1.1</ecNumber>
    </recommendedName>
    <alternativeName>
        <fullName evidence="19">NHEJ DNA polymerase</fullName>
    </alternativeName>
</protein>
<evidence type="ECO:0000256" key="22">
    <source>
        <dbReference type="ARBA" id="ARBA00049990"/>
    </source>
</evidence>
<evidence type="ECO:0000259" key="24">
    <source>
        <dbReference type="PROSITE" id="PS50160"/>
    </source>
</evidence>
<name>A0A6H0SQP9_9MICC</name>
<dbReference type="NCBIfam" id="NF007210">
    <property type="entry name" value="PRK09632.1"/>
    <property type="match status" value="1"/>
</dbReference>
<keyword evidence="16" id="KW-0234">DNA repair</keyword>
<dbReference type="InterPro" id="IPR052171">
    <property type="entry name" value="NHEJ_LigD"/>
</dbReference>
<evidence type="ECO:0000256" key="8">
    <source>
        <dbReference type="ARBA" id="ARBA00022741"/>
    </source>
</evidence>
<dbReference type="GO" id="GO:0003887">
    <property type="term" value="F:DNA-directed DNA polymerase activity"/>
    <property type="evidence" value="ECO:0007669"/>
    <property type="project" value="UniProtKB-KW"/>
</dbReference>
<dbReference type="NCBIfam" id="TIGR02777">
    <property type="entry name" value="LigD_PE_dom"/>
    <property type="match status" value="1"/>
</dbReference>
<dbReference type="GO" id="GO:0005524">
    <property type="term" value="F:ATP binding"/>
    <property type="evidence" value="ECO:0007669"/>
    <property type="project" value="UniProtKB-KW"/>
</dbReference>
<dbReference type="Pfam" id="PF13298">
    <property type="entry name" value="LigD_N"/>
    <property type="match status" value="1"/>
</dbReference>
<keyword evidence="15" id="KW-0233">DNA recombination</keyword>
<dbReference type="Proteomes" id="UP000502331">
    <property type="component" value="Chromosome"/>
</dbReference>
<dbReference type="InterPro" id="IPR033649">
    <property type="entry name" value="MtLigD_Pol-like"/>
</dbReference>
<accession>A0A6H0SQP9</accession>
<feature type="region of interest" description="Disordered" evidence="23">
    <location>
        <begin position="310"/>
        <end position="334"/>
    </location>
</feature>
<reference evidence="25 26" key="1">
    <citation type="submission" date="2018-09" db="EMBL/GenBank/DDBJ databases">
        <title>Glutamicibacter mishrai S5-52T (LMG 29155T = KCTC 39846T).</title>
        <authorList>
            <person name="Das S.K."/>
        </authorList>
    </citation>
    <scope>NUCLEOTIDE SEQUENCE [LARGE SCALE GENOMIC DNA]</scope>
    <source>
        <strain evidence="25 26">S5-52</strain>
    </source>
</reference>
<evidence type="ECO:0000256" key="21">
    <source>
        <dbReference type="ARBA" id="ARBA00049981"/>
    </source>
</evidence>
<dbReference type="Pfam" id="PF01068">
    <property type="entry name" value="DNA_ligase_A_M"/>
    <property type="match status" value="1"/>
</dbReference>
<dbReference type="GO" id="GO:0006310">
    <property type="term" value="P:DNA recombination"/>
    <property type="evidence" value="ECO:0007669"/>
    <property type="project" value="UniProtKB-KW"/>
</dbReference>
<evidence type="ECO:0000256" key="4">
    <source>
        <dbReference type="ARBA" id="ARBA00022679"/>
    </source>
</evidence>
<keyword evidence="17" id="KW-0464">Manganese</keyword>
<evidence type="ECO:0000256" key="20">
    <source>
        <dbReference type="ARBA" id="ARBA00034003"/>
    </source>
</evidence>
<feature type="compositionally biased region" description="Polar residues" evidence="23">
    <location>
        <begin position="831"/>
        <end position="840"/>
    </location>
</feature>
<proteinExistence type="inferred from homology"/>
<dbReference type="EC" id="6.5.1.1" evidence="2"/>
<keyword evidence="10" id="KW-0378">Hydrolase</keyword>
<comment type="catalytic activity">
    <reaction evidence="20">
        <text>ATP + (deoxyribonucleotide)n-3'-hydroxyl + 5'-phospho-(deoxyribonucleotide)m = (deoxyribonucleotide)n+m + AMP + diphosphate.</text>
        <dbReference type="EC" id="6.5.1.1"/>
    </reaction>
</comment>
<evidence type="ECO:0000256" key="15">
    <source>
        <dbReference type="ARBA" id="ARBA00023172"/>
    </source>
</evidence>
<evidence type="ECO:0000313" key="25">
    <source>
        <dbReference type="EMBL" id="QIV88675.1"/>
    </source>
</evidence>
<dbReference type="InterPro" id="IPR012340">
    <property type="entry name" value="NA-bd_OB-fold"/>
</dbReference>
<keyword evidence="18" id="KW-0511">Multifunctional enzyme</keyword>
<dbReference type="InterPro" id="IPR016059">
    <property type="entry name" value="DNA_ligase_ATP-dep_CS"/>
</dbReference>
<evidence type="ECO:0000256" key="19">
    <source>
        <dbReference type="ARBA" id="ARBA00029943"/>
    </source>
</evidence>
<dbReference type="GO" id="GO:0004527">
    <property type="term" value="F:exonuclease activity"/>
    <property type="evidence" value="ECO:0007669"/>
    <property type="project" value="UniProtKB-KW"/>
</dbReference>
<dbReference type="GO" id="GO:0006281">
    <property type="term" value="P:DNA repair"/>
    <property type="evidence" value="ECO:0007669"/>
    <property type="project" value="UniProtKB-KW"/>
</dbReference>
<feature type="region of interest" description="Disordered" evidence="23">
    <location>
        <begin position="475"/>
        <end position="518"/>
    </location>
</feature>
<organism evidence="25 26">
    <name type="scientific">Glutamicibacter mishrai</name>
    <dbReference type="NCBI Taxonomy" id="1775880"/>
    <lineage>
        <taxon>Bacteria</taxon>
        <taxon>Bacillati</taxon>
        <taxon>Actinomycetota</taxon>
        <taxon>Actinomycetes</taxon>
        <taxon>Micrococcales</taxon>
        <taxon>Micrococcaceae</taxon>
        <taxon>Glutamicibacter</taxon>
    </lineage>
</organism>
<dbReference type="InterPro" id="IPR012309">
    <property type="entry name" value="DNA_ligase_ATP-dep_C"/>
</dbReference>
<evidence type="ECO:0000256" key="2">
    <source>
        <dbReference type="ARBA" id="ARBA00012727"/>
    </source>
</evidence>
<comment type="similarity">
    <text evidence="21">In the C-terminal section; belongs to the ATP-dependent DNA ligase family.</text>
</comment>
<sequence>MARREQTVKVAGHTLKVSNLDKILYPQTGTTKGEVMDYFQQVAPALIPHAAWRPATRKRWVDGVGTAEEPGKVFFRKDLEDSAPSWVPSAKLQHKTHANTYPLVNNEAVLAWLAQMAALEIHVPQWRFDSSLEPANPDRLVLDLDPGPGAGLEQCAEVALICREILDGMELPSFPVTSGSKGIHLYAGLDGKYTSDQVNEVAKELASTLEKEHPQLVLSSMKRSLRENKVLVDWSQNNASKTTVCPYSLRGRARPTVAAPRTWQEIEAQGLAQLDFHEVLERIADGMEPLAQLASAQRQDPDRLAAYRSKRDASLTPEPVPEQSGKAEKAQSVQAGSDGTGLSFVIQEHHARRLHWDFRLEHEGVLVSWAVPKGPPLEPGVQRLAVMTEDHPLSYASFEGSIPKGQYGAGEVSIWDSGRCVIEKWREGKEVIAVLTGDPAGGLGGVPRRFVLIQAAGMGGKDNWLLQLAKDQPSAAEGGASADSSGAGPDAAREPSAKQAVADLSGQPLRPMLATPGTAGDFGVEQDWSFEMKWDGYRALAVVSDGGTKLLSRTGHDLTGDFPELGILGSLLPDRCVVDGEIVALDSSGRPDFSLLQQRVSHQRKKRTKQASAIRIQYMLFDVLQLPAGKGAGLEDLTALPYEQRRQRLAGLDIDHQYVQVPPAHTGTLEQAIETSRELGLEGVVAKERDSAYELGRRSGSWLKLKHQLHQEAVVIGWRTGQGSRSRSLASLLLAIPGHDGLEYAGRVGTGFSDTQLAEIRERLEQIERNTPPAKQIPAAHRRDAHWVSPKYVAEVRYTELTSERLLRHPVWRGWREDKQPDEVHWETADPSGNQTANGG</sequence>
<dbReference type="PROSITE" id="PS00333">
    <property type="entry name" value="DNA_LIGASE_A2"/>
    <property type="match status" value="1"/>
</dbReference>
<keyword evidence="14" id="KW-0238">DNA-binding</keyword>
<evidence type="ECO:0000313" key="26">
    <source>
        <dbReference type="Proteomes" id="UP000502331"/>
    </source>
</evidence>
<dbReference type="NCBIfam" id="TIGR02778">
    <property type="entry name" value="ligD_pol"/>
    <property type="match status" value="1"/>
</dbReference>
<dbReference type="GO" id="GO:0003910">
    <property type="term" value="F:DNA ligase (ATP) activity"/>
    <property type="evidence" value="ECO:0007669"/>
    <property type="project" value="UniProtKB-EC"/>
</dbReference>
<comment type="similarity">
    <text evidence="22">In the N-terminal section; belongs to the LigD polymerase family.</text>
</comment>
<evidence type="ECO:0000256" key="10">
    <source>
        <dbReference type="ARBA" id="ARBA00022801"/>
    </source>
</evidence>
<dbReference type="Gene3D" id="3.30.470.30">
    <property type="entry name" value="DNA ligase/mRNA capping enzyme"/>
    <property type="match status" value="1"/>
</dbReference>
<evidence type="ECO:0000256" key="7">
    <source>
        <dbReference type="ARBA" id="ARBA00022723"/>
    </source>
</evidence>
<evidence type="ECO:0000256" key="23">
    <source>
        <dbReference type="SAM" id="MobiDB-lite"/>
    </source>
</evidence>
<feature type="domain" description="ATP-dependent DNA ligase family profile" evidence="24">
    <location>
        <begin position="609"/>
        <end position="735"/>
    </location>
</feature>
<evidence type="ECO:0000256" key="16">
    <source>
        <dbReference type="ARBA" id="ARBA00023204"/>
    </source>
</evidence>
<dbReference type="CDD" id="cd07906">
    <property type="entry name" value="Adenylation_DNA_ligase_LigD_LigC"/>
    <property type="match status" value="1"/>
</dbReference>
<dbReference type="Gene3D" id="2.40.50.140">
    <property type="entry name" value="Nucleic acid-binding proteins"/>
    <property type="match status" value="1"/>
</dbReference>
<evidence type="ECO:0000256" key="17">
    <source>
        <dbReference type="ARBA" id="ARBA00023211"/>
    </source>
</evidence>
<keyword evidence="7" id="KW-0479">Metal-binding</keyword>
<dbReference type="PROSITE" id="PS50160">
    <property type="entry name" value="DNA_LIGASE_A3"/>
    <property type="match status" value="1"/>
</dbReference>
<evidence type="ECO:0000256" key="5">
    <source>
        <dbReference type="ARBA" id="ARBA00022695"/>
    </source>
</evidence>
<dbReference type="PANTHER" id="PTHR42705:SF2">
    <property type="entry name" value="BIFUNCTIONAL NON-HOMOLOGOUS END JOINING PROTEIN LIGD"/>
    <property type="match status" value="1"/>
</dbReference>
<dbReference type="InterPro" id="IPR012310">
    <property type="entry name" value="DNA_ligase_ATP-dep_cent"/>
</dbReference>
<feature type="compositionally biased region" description="Low complexity" evidence="23">
    <location>
        <begin position="475"/>
        <end position="490"/>
    </location>
</feature>
<keyword evidence="9" id="KW-0227">DNA damage</keyword>
<evidence type="ECO:0000256" key="18">
    <source>
        <dbReference type="ARBA" id="ARBA00023268"/>
    </source>
</evidence>
<dbReference type="GO" id="GO:0003677">
    <property type="term" value="F:DNA binding"/>
    <property type="evidence" value="ECO:0007669"/>
    <property type="project" value="UniProtKB-KW"/>
</dbReference>
<evidence type="ECO:0000256" key="3">
    <source>
        <dbReference type="ARBA" id="ARBA00022598"/>
    </source>
</evidence>
<feature type="region of interest" description="Disordered" evidence="23">
    <location>
        <begin position="819"/>
        <end position="840"/>
    </location>
</feature>
<dbReference type="Gene3D" id="3.90.920.10">
    <property type="entry name" value="DNA primase, PRIM domain"/>
    <property type="match status" value="1"/>
</dbReference>
<dbReference type="Gene3D" id="3.30.1490.70">
    <property type="match status" value="1"/>
</dbReference>
<keyword evidence="13" id="KW-0239">DNA-directed DNA polymerase</keyword>
<dbReference type="NCBIfam" id="TIGR02779">
    <property type="entry name" value="NHEJ_ligase_lig"/>
    <property type="match status" value="1"/>
</dbReference>
<dbReference type="EMBL" id="CP032549">
    <property type="protein sequence ID" value="QIV88675.1"/>
    <property type="molecule type" value="Genomic_DNA"/>
</dbReference>
<keyword evidence="12" id="KW-0067">ATP-binding</keyword>
<keyword evidence="4" id="KW-0808">Transferase</keyword>
<evidence type="ECO:0000256" key="14">
    <source>
        <dbReference type="ARBA" id="ARBA00023125"/>
    </source>
</evidence>
<dbReference type="PANTHER" id="PTHR42705">
    <property type="entry name" value="BIFUNCTIONAL NON-HOMOLOGOUS END JOINING PROTEIN LIGD"/>
    <property type="match status" value="1"/>
</dbReference>
<evidence type="ECO:0000256" key="11">
    <source>
        <dbReference type="ARBA" id="ARBA00022839"/>
    </source>
</evidence>
<evidence type="ECO:0000256" key="13">
    <source>
        <dbReference type="ARBA" id="ARBA00022932"/>
    </source>
</evidence>
<dbReference type="Pfam" id="PF04679">
    <property type="entry name" value="DNA_ligase_A_C"/>
    <property type="match status" value="1"/>
</dbReference>
<keyword evidence="3 25" id="KW-0436">Ligase</keyword>